<dbReference type="GO" id="GO:0005525">
    <property type="term" value="F:GTP binding"/>
    <property type="evidence" value="ECO:0007669"/>
    <property type="project" value="UniProtKB-KW"/>
</dbReference>
<feature type="binding site" evidence="8">
    <location>
        <begin position="187"/>
        <end position="190"/>
    </location>
    <ligand>
        <name>GTP</name>
        <dbReference type="ChEBI" id="CHEBI:37565"/>
    </ligand>
</feature>
<dbReference type="FunFam" id="2.40.30.10:FF:000008">
    <property type="entry name" value="Translation initiation factor IF-2"/>
    <property type="match status" value="1"/>
</dbReference>
<dbReference type="PROSITE" id="PS01176">
    <property type="entry name" value="IF2"/>
    <property type="match status" value="1"/>
</dbReference>
<dbReference type="InterPro" id="IPR036925">
    <property type="entry name" value="TIF_IF2_dom3_sf"/>
</dbReference>
<dbReference type="NCBIfam" id="TIGR00487">
    <property type="entry name" value="IF-2"/>
    <property type="match status" value="1"/>
</dbReference>
<evidence type="ECO:0000256" key="1">
    <source>
        <dbReference type="ARBA" id="ARBA00007733"/>
    </source>
</evidence>
<dbReference type="HOGENOM" id="CLU_006301_5_2_0"/>
<dbReference type="CDD" id="cd03692">
    <property type="entry name" value="mtIF2_IVc"/>
    <property type="match status" value="1"/>
</dbReference>
<keyword evidence="6 8" id="KW-0342">GTP-binding</keyword>
<dbReference type="Gene3D" id="2.40.30.10">
    <property type="entry name" value="Translation factors"/>
    <property type="match status" value="2"/>
</dbReference>
<protein>
    <recommendedName>
        <fullName evidence="2 8">Translation initiation factor IF-2</fullName>
    </recommendedName>
</protein>
<dbReference type="SUPFAM" id="SSF50447">
    <property type="entry name" value="Translation proteins"/>
    <property type="match status" value="2"/>
</dbReference>
<dbReference type="Gene3D" id="3.40.50.300">
    <property type="entry name" value="P-loop containing nucleotide triphosphate hydrolases"/>
    <property type="match status" value="1"/>
</dbReference>
<dbReference type="eggNOG" id="COG0532">
    <property type="taxonomic scope" value="Bacteria"/>
</dbReference>
<dbReference type="PANTHER" id="PTHR43381">
    <property type="entry name" value="TRANSLATION INITIATION FACTOR IF-2-RELATED"/>
    <property type="match status" value="1"/>
</dbReference>
<comment type="function">
    <text evidence="7 8 9">One of the essential components for the initiation of protein synthesis. Protects formylmethionyl-tRNA from spontaneous hydrolysis and promotes its binding to the 30S ribosomal subunits. Also involved in the hydrolysis of GTP during the formation of the 70S ribosomal complex.</text>
</comment>
<keyword evidence="8" id="KW-0963">Cytoplasm</keyword>
<evidence type="ECO:0000313" key="12">
    <source>
        <dbReference type="EMBL" id="ADH63365.1"/>
    </source>
</evidence>
<feature type="binding site" evidence="8">
    <location>
        <begin position="87"/>
        <end position="94"/>
    </location>
    <ligand>
        <name>GTP</name>
        <dbReference type="ChEBI" id="CHEBI:37565"/>
    </ligand>
</feature>
<dbReference type="FunFam" id="2.40.30.10:FF:000054">
    <property type="entry name" value="Translation initiation factor IF-2"/>
    <property type="match status" value="1"/>
</dbReference>
<dbReference type="Gene3D" id="3.40.50.10050">
    <property type="entry name" value="Translation initiation factor IF- 2, domain 3"/>
    <property type="match status" value="1"/>
</dbReference>
<evidence type="ECO:0000256" key="6">
    <source>
        <dbReference type="ARBA" id="ARBA00023134"/>
    </source>
</evidence>
<keyword evidence="5 8" id="KW-0648">Protein biosynthesis</keyword>
<evidence type="ECO:0000256" key="8">
    <source>
        <dbReference type="HAMAP-Rule" id="MF_00100"/>
    </source>
</evidence>
<evidence type="ECO:0000256" key="5">
    <source>
        <dbReference type="ARBA" id="ARBA00022917"/>
    </source>
</evidence>
<evidence type="ECO:0000256" key="4">
    <source>
        <dbReference type="ARBA" id="ARBA00022741"/>
    </source>
</evidence>
<dbReference type="InterPro" id="IPR005225">
    <property type="entry name" value="Small_GTP-bd"/>
</dbReference>
<keyword evidence="13" id="KW-1185">Reference proteome</keyword>
<dbReference type="Pfam" id="PF22042">
    <property type="entry name" value="EF-G_D2"/>
    <property type="match status" value="1"/>
</dbReference>
<accession>D7BF12</accession>
<comment type="similarity">
    <text evidence="1 8 9">Belongs to the TRAFAC class translation factor GTPase superfamily. Classic translation factor GTPase family. IF-2 subfamily.</text>
</comment>
<dbReference type="SUPFAM" id="SSF52156">
    <property type="entry name" value="Initiation factor IF2/eIF5b, domain 3"/>
    <property type="match status" value="1"/>
</dbReference>
<keyword evidence="4 8" id="KW-0547">Nucleotide-binding</keyword>
<dbReference type="RefSeq" id="WP_013157932.1">
    <property type="nucleotide sequence ID" value="NC_014212.1"/>
</dbReference>
<dbReference type="InterPro" id="IPR009000">
    <property type="entry name" value="Transl_B-barrel_sf"/>
</dbReference>
<dbReference type="NCBIfam" id="TIGR00231">
    <property type="entry name" value="small_GTP"/>
    <property type="match status" value="1"/>
</dbReference>
<dbReference type="Pfam" id="PF04760">
    <property type="entry name" value="IF2_N"/>
    <property type="match status" value="1"/>
</dbReference>
<evidence type="ECO:0000256" key="9">
    <source>
        <dbReference type="RuleBase" id="RU000644"/>
    </source>
</evidence>
<dbReference type="InterPro" id="IPR000795">
    <property type="entry name" value="T_Tr_GTP-bd_dom"/>
</dbReference>
<organism evidence="12 13">
    <name type="scientific">Allomeiothermus silvanus (strain ATCC 700542 / DSM 9946 / NBRC 106475 / NCIMB 13440 / VI-R2)</name>
    <name type="common">Thermus silvanus</name>
    <dbReference type="NCBI Taxonomy" id="526227"/>
    <lineage>
        <taxon>Bacteria</taxon>
        <taxon>Thermotogati</taxon>
        <taxon>Deinococcota</taxon>
        <taxon>Deinococci</taxon>
        <taxon>Thermales</taxon>
        <taxon>Thermaceae</taxon>
        <taxon>Allomeiothermus</taxon>
    </lineage>
</organism>
<reference evidence="12 13" key="1">
    <citation type="journal article" date="2010" name="Stand. Genomic Sci.">
        <title>Complete genome sequence of Meiothermus silvanus type strain (VI-R2).</title>
        <authorList>
            <person name="Sikorski J."/>
            <person name="Tindall B.J."/>
            <person name="Lowry S."/>
            <person name="Lucas S."/>
            <person name="Nolan M."/>
            <person name="Copeland A."/>
            <person name="Glavina Del Rio T."/>
            <person name="Tice H."/>
            <person name="Cheng J.F."/>
            <person name="Han C."/>
            <person name="Pitluck S."/>
            <person name="Liolios K."/>
            <person name="Ivanova N."/>
            <person name="Mavromatis K."/>
            <person name="Mikhailova N."/>
            <person name="Pati A."/>
            <person name="Goodwin L."/>
            <person name="Chen A."/>
            <person name="Palaniappan K."/>
            <person name="Land M."/>
            <person name="Hauser L."/>
            <person name="Chang Y.J."/>
            <person name="Jeffries C.D."/>
            <person name="Rohde M."/>
            <person name="Goker M."/>
            <person name="Woyke T."/>
            <person name="Bristow J."/>
            <person name="Eisen J.A."/>
            <person name="Markowitz V."/>
            <person name="Hugenholtz P."/>
            <person name="Kyrpides N.C."/>
            <person name="Klenk H.P."/>
            <person name="Lapidus A."/>
        </authorList>
    </citation>
    <scope>NUCLEOTIDE SEQUENCE [LARGE SCALE GENOMIC DNA]</scope>
    <source>
        <strain evidence="13">ATCC 700542 / DSM 9946 / VI-R2</strain>
    </source>
</reference>
<evidence type="ECO:0000256" key="2">
    <source>
        <dbReference type="ARBA" id="ARBA00020675"/>
    </source>
</evidence>
<dbReference type="InterPro" id="IPR000178">
    <property type="entry name" value="TF_IF2_bacterial-like"/>
</dbReference>
<feature type="binding site" evidence="8">
    <location>
        <begin position="133"/>
        <end position="137"/>
    </location>
    <ligand>
        <name>GTP</name>
        <dbReference type="ChEBI" id="CHEBI:37565"/>
    </ligand>
</feature>
<dbReference type="OrthoDB" id="9811804at2"/>
<evidence type="ECO:0000256" key="7">
    <source>
        <dbReference type="ARBA" id="ARBA00025162"/>
    </source>
</evidence>
<dbReference type="SUPFAM" id="SSF52540">
    <property type="entry name" value="P-loop containing nucleoside triphosphate hydrolases"/>
    <property type="match status" value="1"/>
</dbReference>
<keyword evidence="3 8" id="KW-0396">Initiation factor</keyword>
<sequence length="579" mass="63576">MAKVRIYQLAKELGMENAELLEILNEMGVSYKSHASTLEDETAQAVKEIIAEQRGLEEQRRREEEAKRAEEARKALPHRPPVVVIMGHVDHGKTSLLDYLRKSRIAEREAGGITQHVGAFEVKTKGGTVVFIDTPGHEAFTSIRQRGARVADIAVIVIAADDGIMPQTKEAIAHAKAAGAKIIFAANKMDLPQANLDKVYQDLMREQFVPEAYGGDAIVVPISAKTGQGVADLLDMILLVAELEDLRADPEAEPKGVILEARVDKQAGVLASMLVQEGTFRVGDYLVAGEVWGKIRAMRDSDDNQRKEAPPGSAVQVLGFSELPHAGEVVHWVPDQVAAKEIAEERILERKDREAGAETGLRARNIADLLRTMKEAEQKEINIILRTDTQGSLEAIQQILAKESTEEVKINVMFAAVGAPAESDVLLATTANAAILSFGVNPAGSVKKMAEQKGVPLQSFRIIYELIDEVRKMVRGQREPVFKEEVLGTAEVRAVFKLSRGIIAGCMVTSGKIPRNADIRVLRKGKEIWKGKIESLKRLKDDVREVAQGFECGIQLEGFTEFEEGDIFEASQQVEVMQS</sequence>
<evidence type="ECO:0000259" key="11">
    <source>
        <dbReference type="PROSITE" id="PS51722"/>
    </source>
</evidence>
<dbReference type="Proteomes" id="UP000001916">
    <property type="component" value="Chromosome"/>
</dbReference>
<feature type="region of interest" description="G-domain" evidence="8">
    <location>
        <begin position="81"/>
        <end position="229"/>
    </location>
</feature>
<dbReference type="PANTHER" id="PTHR43381:SF5">
    <property type="entry name" value="TR-TYPE G DOMAIN-CONTAINING PROTEIN"/>
    <property type="match status" value="1"/>
</dbReference>
<comment type="subcellular location">
    <subcellularLocation>
        <location evidence="8">Cytoplasm</location>
    </subcellularLocation>
</comment>
<dbReference type="FunFam" id="3.40.50.300:FF:000019">
    <property type="entry name" value="Translation initiation factor IF-2"/>
    <property type="match status" value="1"/>
</dbReference>
<dbReference type="STRING" id="526227.Mesil_1473"/>
<dbReference type="Pfam" id="PF11987">
    <property type="entry name" value="IF-2"/>
    <property type="match status" value="1"/>
</dbReference>
<gene>
    <name evidence="8" type="primary">infB</name>
    <name evidence="12" type="ordered locus">Mesil_1473</name>
</gene>
<evidence type="ECO:0000313" key="13">
    <source>
        <dbReference type="Proteomes" id="UP000001916"/>
    </source>
</evidence>
<dbReference type="EMBL" id="CP002042">
    <property type="protein sequence ID" value="ADH63365.1"/>
    <property type="molecule type" value="Genomic_DNA"/>
</dbReference>
<dbReference type="CDD" id="cd03702">
    <property type="entry name" value="IF2_mtIF2_II"/>
    <property type="match status" value="1"/>
</dbReference>
<dbReference type="KEGG" id="msv:Mesil_1473"/>
<dbReference type="AlphaFoldDB" id="D7BF12"/>
<dbReference type="GO" id="GO:0005829">
    <property type="term" value="C:cytosol"/>
    <property type="evidence" value="ECO:0007669"/>
    <property type="project" value="TreeGrafter"/>
</dbReference>
<dbReference type="PROSITE" id="PS51722">
    <property type="entry name" value="G_TR_2"/>
    <property type="match status" value="1"/>
</dbReference>
<dbReference type="InterPro" id="IPR053905">
    <property type="entry name" value="EF-G-like_DII"/>
</dbReference>
<feature type="region of interest" description="Disordered" evidence="10">
    <location>
        <begin position="55"/>
        <end position="74"/>
    </location>
</feature>
<dbReference type="Gene3D" id="1.10.10.2480">
    <property type="match status" value="1"/>
</dbReference>
<proteinExistence type="inferred from homology"/>
<dbReference type="InterPro" id="IPR006847">
    <property type="entry name" value="IF2_N"/>
</dbReference>
<dbReference type="InterPro" id="IPR015760">
    <property type="entry name" value="TIF_IF2"/>
</dbReference>
<evidence type="ECO:0000256" key="3">
    <source>
        <dbReference type="ARBA" id="ARBA00022540"/>
    </source>
</evidence>
<name>D7BF12_ALLS1</name>
<dbReference type="Pfam" id="PF00009">
    <property type="entry name" value="GTP_EFTU"/>
    <property type="match status" value="1"/>
</dbReference>
<dbReference type="InterPro" id="IPR044145">
    <property type="entry name" value="IF2_II"/>
</dbReference>
<dbReference type="HAMAP" id="MF_00100_B">
    <property type="entry name" value="IF_2_B"/>
    <property type="match status" value="1"/>
</dbReference>
<dbReference type="GO" id="GO:0003743">
    <property type="term" value="F:translation initiation factor activity"/>
    <property type="evidence" value="ECO:0007669"/>
    <property type="project" value="UniProtKB-UniRule"/>
</dbReference>
<dbReference type="GO" id="GO:0003924">
    <property type="term" value="F:GTPase activity"/>
    <property type="evidence" value="ECO:0007669"/>
    <property type="project" value="UniProtKB-UniRule"/>
</dbReference>
<evidence type="ECO:0000256" key="10">
    <source>
        <dbReference type="SAM" id="MobiDB-lite"/>
    </source>
</evidence>
<dbReference type="CDD" id="cd01887">
    <property type="entry name" value="IF2_eIF5B"/>
    <property type="match status" value="1"/>
</dbReference>
<dbReference type="InterPro" id="IPR023115">
    <property type="entry name" value="TIF_IF2_dom3"/>
</dbReference>
<feature type="domain" description="Tr-type G" evidence="11">
    <location>
        <begin position="78"/>
        <end position="247"/>
    </location>
</feature>
<dbReference type="FunFam" id="3.40.50.10050:FF:000001">
    <property type="entry name" value="Translation initiation factor IF-2"/>
    <property type="match status" value="1"/>
</dbReference>
<dbReference type="InterPro" id="IPR027417">
    <property type="entry name" value="P-loop_NTPase"/>
</dbReference>